<protein>
    <recommendedName>
        <fullName evidence="3">HipA-like C-terminal domain-containing protein</fullName>
    </recommendedName>
</protein>
<accession>A0A921F3S2</accession>
<comment type="caution">
    <text evidence="1">The sequence shown here is derived from an EMBL/GenBank/DDBJ whole genome shotgun (WGS) entry which is preliminary data.</text>
</comment>
<dbReference type="AlphaFoldDB" id="A0A921F3S2"/>
<dbReference type="Proteomes" id="UP000776650">
    <property type="component" value="Unassembled WGS sequence"/>
</dbReference>
<dbReference type="EMBL" id="DYXM01000089">
    <property type="protein sequence ID" value="HJE90313.1"/>
    <property type="molecule type" value="Genomic_DNA"/>
</dbReference>
<evidence type="ECO:0000313" key="2">
    <source>
        <dbReference type="Proteomes" id="UP000776650"/>
    </source>
</evidence>
<organism evidence="1 2">
    <name type="scientific">Dietzia timorensis</name>
    <dbReference type="NCBI Taxonomy" id="499555"/>
    <lineage>
        <taxon>Bacteria</taxon>
        <taxon>Bacillati</taxon>
        <taxon>Actinomycetota</taxon>
        <taxon>Actinomycetes</taxon>
        <taxon>Mycobacteriales</taxon>
        <taxon>Dietziaceae</taxon>
        <taxon>Dietzia</taxon>
    </lineage>
</organism>
<dbReference type="RefSeq" id="WP_303911302.1">
    <property type="nucleotide sequence ID" value="NZ_DYXM01000089.1"/>
</dbReference>
<reference evidence="1" key="2">
    <citation type="submission" date="2021-09" db="EMBL/GenBank/DDBJ databases">
        <authorList>
            <person name="Gilroy R."/>
        </authorList>
    </citation>
    <scope>NUCLEOTIDE SEQUENCE</scope>
    <source>
        <strain evidence="1">ChiGjej1B1-18357</strain>
    </source>
</reference>
<gene>
    <name evidence="1" type="ORF">K8V11_04835</name>
</gene>
<name>A0A921F3S2_9ACTN</name>
<reference evidence="1" key="1">
    <citation type="journal article" date="2021" name="PeerJ">
        <title>Extensive microbial diversity within the chicken gut microbiome revealed by metagenomics and culture.</title>
        <authorList>
            <person name="Gilroy R."/>
            <person name="Ravi A."/>
            <person name="Getino M."/>
            <person name="Pursley I."/>
            <person name="Horton D.L."/>
            <person name="Alikhan N.F."/>
            <person name="Baker D."/>
            <person name="Gharbi K."/>
            <person name="Hall N."/>
            <person name="Watson M."/>
            <person name="Adriaenssens E.M."/>
            <person name="Foster-Nyarko E."/>
            <person name="Jarju S."/>
            <person name="Secka A."/>
            <person name="Antonio M."/>
            <person name="Oren A."/>
            <person name="Chaudhuri R.R."/>
            <person name="La Ragione R."/>
            <person name="Hildebrand F."/>
            <person name="Pallen M.J."/>
        </authorList>
    </citation>
    <scope>NUCLEOTIDE SEQUENCE</scope>
    <source>
        <strain evidence="1">ChiGjej1B1-18357</strain>
    </source>
</reference>
<sequence length="316" mass="35298">MPEIFRVENLDTWIRGEVESAGATEKRWFRDPSSDGGRWLFKPHTFKELKLSKERVAKGDAPDFLRCGEHWAEKISFEIAELLAVPSAVTRLAKVHHHTSGELLTGSMSLDFAPSNWEFAPGATILSSLDPEFDTDKCIGHTLEAVHQSLRDLGGPPDSAYSEWQAFDVWAGYLLLDALIANTDRHAHNWAILQRPNDGREFLAPSFDHGSSLGSKLDDSFRAPRTDRSAAAAWCEKGNTRKFDGGARNSLVYLAERGLSMCSEDSRKYWVERLNSLDLGQATAVVDSVPDLSESTSTFIKNVLEVNLRRLRHALD</sequence>
<evidence type="ECO:0008006" key="3">
    <source>
        <dbReference type="Google" id="ProtNLM"/>
    </source>
</evidence>
<evidence type="ECO:0000313" key="1">
    <source>
        <dbReference type="EMBL" id="HJE90313.1"/>
    </source>
</evidence>
<proteinExistence type="predicted"/>
<dbReference type="Gene3D" id="1.10.1070.20">
    <property type="match status" value="1"/>
</dbReference>